<dbReference type="OrthoDB" id="1658724at2759"/>
<organism evidence="8 9">
    <name type="scientific">Leptomonas pyrrhocoris</name>
    <name type="common">Firebug parasite</name>
    <dbReference type="NCBI Taxonomy" id="157538"/>
    <lineage>
        <taxon>Eukaryota</taxon>
        <taxon>Discoba</taxon>
        <taxon>Euglenozoa</taxon>
        <taxon>Kinetoplastea</taxon>
        <taxon>Metakinetoplastina</taxon>
        <taxon>Trypanosomatida</taxon>
        <taxon>Trypanosomatidae</taxon>
        <taxon>Leishmaniinae</taxon>
        <taxon>Leptomonas</taxon>
    </lineage>
</organism>
<dbReference type="Pfam" id="PF04116">
    <property type="entry name" value="FA_hydroxylase"/>
    <property type="match status" value="1"/>
</dbReference>
<feature type="region of interest" description="Disordered" evidence="5">
    <location>
        <begin position="373"/>
        <end position="402"/>
    </location>
</feature>
<feature type="transmembrane region" description="Helical" evidence="6">
    <location>
        <begin position="27"/>
        <end position="48"/>
    </location>
</feature>
<gene>
    <name evidence="8" type="ORF">ABB37_05210</name>
</gene>
<evidence type="ECO:0000313" key="8">
    <source>
        <dbReference type="EMBL" id="KPA80242.1"/>
    </source>
</evidence>
<dbReference type="InterPro" id="IPR006694">
    <property type="entry name" value="Fatty_acid_hydroxylase"/>
</dbReference>
<comment type="subcellular location">
    <subcellularLocation>
        <location evidence="1">Membrane</location>
    </subcellularLocation>
</comment>
<evidence type="ECO:0000313" key="9">
    <source>
        <dbReference type="Proteomes" id="UP000037923"/>
    </source>
</evidence>
<dbReference type="RefSeq" id="XP_015658681.1">
    <property type="nucleotide sequence ID" value="XM_015803165.1"/>
</dbReference>
<keyword evidence="9" id="KW-1185">Reference proteome</keyword>
<reference evidence="8 9" key="1">
    <citation type="submission" date="2015-07" db="EMBL/GenBank/DDBJ databases">
        <title>High-quality genome of monoxenous trypanosomatid Leptomonas pyrrhocoris.</title>
        <authorList>
            <person name="Flegontov P."/>
            <person name="Butenko A."/>
            <person name="Firsov S."/>
            <person name="Vlcek C."/>
            <person name="Logacheva M.D."/>
            <person name="Field M."/>
            <person name="Filatov D."/>
            <person name="Flegontova O."/>
            <person name="Gerasimov E."/>
            <person name="Jackson A.P."/>
            <person name="Kelly S."/>
            <person name="Opperdoes F."/>
            <person name="O'Reilly A."/>
            <person name="Votypka J."/>
            <person name="Yurchenko V."/>
            <person name="Lukes J."/>
        </authorList>
    </citation>
    <scope>NUCLEOTIDE SEQUENCE [LARGE SCALE GENOMIC DNA]</scope>
    <source>
        <strain evidence="8">H10</strain>
    </source>
</reference>
<dbReference type="OMA" id="TWMWARL"/>
<dbReference type="Proteomes" id="UP000037923">
    <property type="component" value="Unassembled WGS sequence"/>
</dbReference>
<dbReference type="PANTHER" id="PTHR11863">
    <property type="entry name" value="STEROL DESATURASE"/>
    <property type="match status" value="1"/>
</dbReference>
<evidence type="ECO:0000256" key="2">
    <source>
        <dbReference type="ARBA" id="ARBA00022692"/>
    </source>
</evidence>
<proteinExistence type="predicted"/>
<accession>A0A0N0DVF0</accession>
<dbReference type="GO" id="GO:0016020">
    <property type="term" value="C:membrane"/>
    <property type="evidence" value="ECO:0007669"/>
    <property type="project" value="UniProtKB-SubCell"/>
</dbReference>
<keyword evidence="3 6" id="KW-1133">Transmembrane helix</keyword>
<evidence type="ECO:0000256" key="5">
    <source>
        <dbReference type="SAM" id="MobiDB-lite"/>
    </source>
</evidence>
<feature type="compositionally biased region" description="Polar residues" evidence="5">
    <location>
        <begin position="387"/>
        <end position="402"/>
    </location>
</feature>
<keyword evidence="4 6" id="KW-0472">Membrane</keyword>
<feature type="domain" description="Fatty acid hydroxylase" evidence="7">
    <location>
        <begin position="206"/>
        <end position="358"/>
    </location>
</feature>
<evidence type="ECO:0000256" key="4">
    <source>
        <dbReference type="ARBA" id="ARBA00023136"/>
    </source>
</evidence>
<feature type="transmembrane region" description="Helical" evidence="6">
    <location>
        <begin position="68"/>
        <end position="92"/>
    </location>
</feature>
<dbReference type="EMBL" id="LGTL01000009">
    <property type="protein sequence ID" value="KPA80242.1"/>
    <property type="molecule type" value="Genomic_DNA"/>
</dbReference>
<comment type="caution">
    <text evidence="8">The sequence shown here is derived from an EMBL/GenBank/DDBJ whole genome shotgun (WGS) entry which is preliminary data.</text>
</comment>
<keyword evidence="2 6" id="KW-0812">Transmembrane</keyword>
<evidence type="ECO:0000256" key="6">
    <source>
        <dbReference type="SAM" id="Phobius"/>
    </source>
</evidence>
<dbReference type="GeneID" id="26905500"/>
<evidence type="ECO:0000256" key="3">
    <source>
        <dbReference type="ARBA" id="ARBA00022989"/>
    </source>
</evidence>
<evidence type="ECO:0000256" key="1">
    <source>
        <dbReference type="ARBA" id="ARBA00004370"/>
    </source>
</evidence>
<dbReference type="VEuPathDB" id="TriTrypDB:LpyrH10_09_3100"/>
<dbReference type="GO" id="GO:0016491">
    <property type="term" value="F:oxidoreductase activity"/>
    <property type="evidence" value="ECO:0007669"/>
    <property type="project" value="InterPro"/>
</dbReference>
<evidence type="ECO:0000259" key="7">
    <source>
        <dbReference type="Pfam" id="PF04116"/>
    </source>
</evidence>
<dbReference type="InterPro" id="IPR050307">
    <property type="entry name" value="Sterol_Desaturase_Related"/>
</dbReference>
<dbReference type="GO" id="GO:0008610">
    <property type="term" value="P:lipid biosynthetic process"/>
    <property type="evidence" value="ECO:0007669"/>
    <property type="project" value="InterPro"/>
</dbReference>
<name>A0A0N0DVF0_LEPPY</name>
<dbReference type="AlphaFoldDB" id="A0A0N0DVF0"/>
<protein>
    <recommendedName>
        <fullName evidence="7">Fatty acid hydroxylase domain-containing protein</fullName>
    </recommendedName>
</protein>
<dbReference type="GO" id="GO:0005506">
    <property type="term" value="F:iron ion binding"/>
    <property type="evidence" value="ECO:0007669"/>
    <property type="project" value="InterPro"/>
</dbReference>
<sequence length="402" mass="45722">MRANKSRVKIPPIHKLRPSWAATAQHAAIYLLRNSFLCAVISICIIQPVYRWLVLESGTLRRLPTQGLFTFVVAWLCHSVPWIVFNSVFLFLDSVHPELGTKKYKDHPLVVPLGRWAAKYRLPRQPQQLPSPALIRRTIVQAMVDQYIIIPIALLVTLTYTHACDLRSPPPETAIVGFAPQDVSEYWQGRHLGSMCWGIFTLMQHFLLANVVNEVGFYVAHGALHSSPTLYKVFHKKHHMYIGTIGIAAEYASPLEEVMSNAVPSVAYFAVMFFAFTREAAAESTFVTSARAWPLFMTWMWARLWETFETHSGYCFADTSLGRVGLLHGHRARFHDFHHTHNVSNYGAGLFMDALLNTMDPYLIHRYPSKHPTETTLEEEETKANHDLQQATEALQRASSSH</sequence>
<feature type="transmembrane region" description="Helical" evidence="6">
    <location>
        <begin position="144"/>
        <end position="163"/>
    </location>
</feature>